<evidence type="ECO:0000313" key="2">
    <source>
        <dbReference type="Proteomes" id="UP000005438"/>
    </source>
</evidence>
<evidence type="ECO:0000313" key="1">
    <source>
        <dbReference type="EMBL" id="AEV97071.1"/>
    </source>
</evidence>
<name>G8TAC4_NIAKG</name>
<sequence>MKNYQHLLLLLLIPVIMSSRKGDPGSKGALRFQANGQLYTADSTHARGYAVKQTSLACINGANNEMVIGIEWTGVKGPGVFSIDTRGGKAEFSINHKSYFPQQAGDYLKITIREAKQQGAFLLLNGTFEGQLQDRNGNKLKITAGSFETISL</sequence>
<protein>
    <submittedName>
        <fullName evidence="1">Uncharacterized protein</fullName>
    </submittedName>
</protein>
<dbReference type="OrthoDB" id="673204at2"/>
<dbReference type="KEGG" id="nko:Niako_0688"/>
<accession>G8TAC4</accession>
<proteinExistence type="predicted"/>
<dbReference type="RefSeq" id="WP_014216985.1">
    <property type="nucleotide sequence ID" value="NC_016609.1"/>
</dbReference>
<dbReference type="Proteomes" id="UP000005438">
    <property type="component" value="Chromosome"/>
</dbReference>
<dbReference type="STRING" id="700598.Niako_0688"/>
<dbReference type="HOGENOM" id="CLU_1720398_0_0_10"/>
<gene>
    <name evidence="1" type="ordered locus">Niako_0688</name>
</gene>
<reference evidence="1 2" key="1">
    <citation type="submission" date="2011-12" db="EMBL/GenBank/DDBJ databases">
        <title>The complete genome of Niastella koreensis GR20-10.</title>
        <authorList>
            <consortium name="US DOE Joint Genome Institute (JGI-PGF)"/>
            <person name="Lucas S."/>
            <person name="Han J."/>
            <person name="Lapidus A."/>
            <person name="Bruce D."/>
            <person name="Goodwin L."/>
            <person name="Pitluck S."/>
            <person name="Peters L."/>
            <person name="Kyrpides N."/>
            <person name="Mavromatis K."/>
            <person name="Ivanova N."/>
            <person name="Mikhailova N."/>
            <person name="Davenport K."/>
            <person name="Saunders E."/>
            <person name="Detter J.C."/>
            <person name="Tapia R."/>
            <person name="Han C."/>
            <person name="Land M."/>
            <person name="Hauser L."/>
            <person name="Markowitz V."/>
            <person name="Cheng J.-F."/>
            <person name="Hugenholtz P."/>
            <person name="Woyke T."/>
            <person name="Wu D."/>
            <person name="Tindall B."/>
            <person name="Pomrenke H."/>
            <person name="Brambilla E."/>
            <person name="Klenk H.-P."/>
            <person name="Eisen J.A."/>
        </authorList>
    </citation>
    <scope>NUCLEOTIDE SEQUENCE [LARGE SCALE GENOMIC DNA]</scope>
    <source>
        <strain evidence="2">DSM 17620 / KACC 11465 / NBRC 106392 / GR20-10</strain>
    </source>
</reference>
<organism evidence="1 2">
    <name type="scientific">Niastella koreensis (strain DSM 17620 / KACC 11465 / NBRC 106392 / GR20-10)</name>
    <dbReference type="NCBI Taxonomy" id="700598"/>
    <lineage>
        <taxon>Bacteria</taxon>
        <taxon>Pseudomonadati</taxon>
        <taxon>Bacteroidota</taxon>
        <taxon>Chitinophagia</taxon>
        <taxon>Chitinophagales</taxon>
        <taxon>Chitinophagaceae</taxon>
        <taxon>Niastella</taxon>
    </lineage>
</organism>
<dbReference type="EMBL" id="CP003178">
    <property type="protein sequence ID" value="AEV97071.1"/>
    <property type="molecule type" value="Genomic_DNA"/>
</dbReference>
<dbReference type="AlphaFoldDB" id="G8TAC4"/>